<keyword evidence="2" id="KW-0472">Membrane</keyword>
<protein>
    <recommendedName>
        <fullName evidence="3">DUF6377 domain-containing protein</fullName>
    </recommendedName>
</protein>
<dbReference type="Pfam" id="PF19904">
    <property type="entry name" value="DUF6377"/>
    <property type="match status" value="1"/>
</dbReference>
<evidence type="ECO:0000313" key="6">
    <source>
        <dbReference type="Proteomes" id="UP000093226"/>
    </source>
</evidence>
<sequence>MTMYKFWTIFLVVFSPVFLYSQIKIDSLLDELDTTIDKCEFYHNKKETEINKLRSLLKLTSSNVQKYEIYEELFGEYRFYQSDSALSYARKSLKIASELKDLTKINTSKLNLASAMGTLGMYKEATDILNKIYIKSTPDIKGTYFGVCSSLYLSMSDYAATIQEKSDYLKLTKKYRDSSYNFYPTNSESFIIHRANKLFEEKRYDETLPLLENYFPKIKSSNPDKAVVAYLISLAYQFKKEYEQEKKWLIISAISDLQLEKKEYISLRSLAFVLYEEGDIARAYKYTKRTLEDALFCNARLRTFEISKMMPIINEAYQKQNDTNRRQLIVFLISASILSLFLMVVLFLLFKQMKTLSRAKQEISSANGQLMTLNNELHLFNEKLNETNNTLKEANLVKEIYIGRYMDQCSVYISKLDEYRRKLNVIVSSGKTAELVKVIKSKEFIEEELKDFYHNFDKTFLLLFPDFIEEFNSLLTDNEDIKLKPGELMNTELRIFALIRLGISDSVKIAEFLRYSLSTIYNYRTKLRNKALGPRDEFEANVMRIGTNK</sequence>
<dbReference type="AlphaFoldDB" id="A0A1B9DTJ2"/>
<organism evidence="5 6">
    <name type="scientific">Flavobacterium glycines</name>
    <dbReference type="NCBI Taxonomy" id="551990"/>
    <lineage>
        <taxon>Bacteria</taxon>
        <taxon>Pseudomonadati</taxon>
        <taxon>Bacteroidota</taxon>
        <taxon>Flavobacteriia</taxon>
        <taxon>Flavobacteriales</taxon>
        <taxon>Flavobacteriaceae</taxon>
        <taxon>Flavobacterium</taxon>
    </lineage>
</organism>
<reference evidence="5" key="2">
    <citation type="submission" date="2016-03" db="EMBL/GenBank/DDBJ databases">
        <authorList>
            <person name="Ploux O."/>
        </authorList>
    </citation>
    <scope>NUCLEOTIDE SEQUENCE</scope>
    <source>
        <strain evidence="5">NBRC 105008</strain>
    </source>
</reference>
<name>A0A1B9DTJ2_9FLAO</name>
<evidence type="ECO:0000256" key="2">
    <source>
        <dbReference type="SAM" id="Phobius"/>
    </source>
</evidence>
<dbReference type="EMBL" id="LVEO01000007">
    <property type="protein sequence ID" value="OCB72997.1"/>
    <property type="molecule type" value="Genomic_DNA"/>
</dbReference>
<keyword evidence="2" id="KW-1133">Transmembrane helix</keyword>
<dbReference type="SUPFAM" id="SSF48452">
    <property type="entry name" value="TPR-like"/>
    <property type="match status" value="1"/>
</dbReference>
<feature type="coiled-coil region" evidence="1">
    <location>
        <begin position="356"/>
        <end position="390"/>
    </location>
</feature>
<dbReference type="STRING" id="551990.SAMN05192550_0837"/>
<evidence type="ECO:0000313" key="5">
    <source>
        <dbReference type="EMBL" id="OCB72997.1"/>
    </source>
</evidence>
<keyword evidence="1" id="KW-0175">Coiled coil</keyword>
<comment type="caution">
    <text evidence="5">The sequence shown here is derived from an EMBL/GenBank/DDBJ whole genome shotgun (WGS) entry which is preliminary data.</text>
</comment>
<reference evidence="6" key="1">
    <citation type="submission" date="2016-03" db="EMBL/GenBank/DDBJ databases">
        <title>Draft genome sequence of Paenibacillus glacialis DSM 22343.</title>
        <authorList>
            <person name="Shin S.-K."/>
            <person name="Yi H."/>
        </authorList>
    </citation>
    <scope>NUCLEOTIDE SEQUENCE [LARGE SCALE GENOMIC DNA]</scope>
    <source>
        <strain evidence="6">NBRC 105008</strain>
    </source>
</reference>
<accession>A0A1B9DTJ2</accession>
<evidence type="ECO:0000256" key="1">
    <source>
        <dbReference type="SAM" id="Coils"/>
    </source>
</evidence>
<dbReference type="EMBL" id="BJVF01000001">
    <property type="protein sequence ID" value="GEL10139.1"/>
    <property type="molecule type" value="Genomic_DNA"/>
</dbReference>
<dbReference type="InterPro" id="IPR045957">
    <property type="entry name" value="DUF6377"/>
</dbReference>
<feature type="transmembrane region" description="Helical" evidence="2">
    <location>
        <begin position="328"/>
        <end position="350"/>
    </location>
</feature>
<proteinExistence type="predicted"/>
<dbReference type="Proteomes" id="UP000093226">
    <property type="component" value="Unassembled WGS sequence"/>
</dbReference>
<keyword evidence="2" id="KW-0812">Transmembrane</keyword>
<evidence type="ECO:0000313" key="7">
    <source>
        <dbReference type="Proteomes" id="UP000321579"/>
    </source>
</evidence>
<dbReference type="Gene3D" id="1.25.40.10">
    <property type="entry name" value="Tetratricopeptide repeat domain"/>
    <property type="match status" value="1"/>
</dbReference>
<dbReference type="Proteomes" id="UP000321579">
    <property type="component" value="Unassembled WGS sequence"/>
</dbReference>
<feature type="domain" description="DUF6377" evidence="3">
    <location>
        <begin position="256"/>
        <end position="510"/>
    </location>
</feature>
<evidence type="ECO:0000259" key="3">
    <source>
        <dbReference type="Pfam" id="PF19904"/>
    </source>
</evidence>
<dbReference type="InterPro" id="IPR011990">
    <property type="entry name" value="TPR-like_helical_dom_sf"/>
</dbReference>
<reference evidence="4 7" key="3">
    <citation type="submission" date="2019-07" db="EMBL/GenBank/DDBJ databases">
        <title>Whole genome shotgun sequence of Flavobacterium glycines NBRC 105008.</title>
        <authorList>
            <person name="Hosoyama A."/>
            <person name="Uohara A."/>
            <person name="Ohji S."/>
            <person name="Ichikawa N."/>
        </authorList>
    </citation>
    <scope>NUCLEOTIDE SEQUENCE [LARGE SCALE GENOMIC DNA]</scope>
    <source>
        <strain evidence="4 7">NBRC 105008</strain>
    </source>
</reference>
<dbReference type="SUPFAM" id="SSF81901">
    <property type="entry name" value="HCP-like"/>
    <property type="match status" value="1"/>
</dbReference>
<gene>
    <name evidence="5" type="ORF">FBGL_03750</name>
    <name evidence="4" type="ORF">FGL01_08780</name>
</gene>
<evidence type="ECO:0000313" key="4">
    <source>
        <dbReference type="EMBL" id="GEL10139.1"/>
    </source>
</evidence>